<reference evidence="3" key="1">
    <citation type="journal article" date="2014" name="Front. Microbiol.">
        <title>High frequency of phylogenetically diverse reductive dehalogenase-homologous genes in deep subseafloor sedimentary metagenomes.</title>
        <authorList>
            <person name="Kawai M."/>
            <person name="Futagami T."/>
            <person name="Toyoda A."/>
            <person name="Takaki Y."/>
            <person name="Nishi S."/>
            <person name="Hori S."/>
            <person name="Arai W."/>
            <person name="Tsubouchi T."/>
            <person name="Morono Y."/>
            <person name="Uchiyama I."/>
            <person name="Ito T."/>
            <person name="Fujiyama A."/>
            <person name="Inagaki F."/>
            <person name="Takami H."/>
        </authorList>
    </citation>
    <scope>NUCLEOTIDE SEQUENCE</scope>
    <source>
        <strain evidence="3">Expedition CK06-06</strain>
    </source>
</reference>
<evidence type="ECO:0000259" key="2">
    <source>
        <dbReference type="PROSITE" id="PS50234"/>
    </source>
</evidence>
<name>X0WTY7_9ZZZZ</name>
<dbReference type="CDD" id="cd00198">
    <property type="entry name" value="vWFA"/>
    <property type="match status" value="1"/>
</dbReference>
<dbReference type="Gene3D" id="3.40.50.410">
    <property type="entry name" value="von Willebrand factor, type A domain"/>
    <property type="match status" value="1"/>
</dbReference>
<dbReference type="InterPro" id="IPR002369">
    <property type="entry name" value="Integrin_bsu_VWA"/>
</dbReference>
<proteinExistence type="predicted"/>
<comment type="caution">
    <text evidence="3">The sequence shown here is derived from an EMBL/GenBank/DDBJ whole genome shotgun (WGS) entry which is preliminary data.</text>
</comment>
<keyword evidence="1" id="KW-0472">Membrane</keyword>
<feature type="non-terminal residue" evidence="3">
    <location>
        <position position="243"/>
    </location>
</feature>
<dbReference type="AlphaFoldDB" id="X0WTY7"/>
<evidence type="ECO:0000313" key="3">
    <source>
        <dbReference type="EMBL" id="GAG34105.1"/>
    </source>
</evidence>
<sequence length="243" mass="27286">MKPSHSLPNTKPFILLRVGIALTIVGGLLVLLAPNSPVTANDRARRKTVEICGGQCVEEEITFEAGDLRINRVDVVFLIDASGSMGDEIDEVQDQSAEIMESVRALVSDSAFGVASFVDYAEFTDSKYDSTYGTGDDYPYRLDQDVTKDTEDIRAALNRIELLYGDDMPESYSRALWEMQFLDWRKNSKRIVILFGDAHPHDRTFFDVDYGVDPGRDEIEGTEDDLVFEDAVRDLVDERITVI</sequence>
<dbReference type="GO" id="GO:0005737">
    <property type="term" value="C:cytoplasm"/>
    <property type="evidence" value="ECO:0007669"/>
    <property type="project" value="TreeGrafter"/>
</dbReference>
<dbReference type="PANTHER" id="PTHR47763:SF1">
    <property type="entry name" value="DUF659 DOMAIN-CONTAINING PROTEIN"/>
    <property type="match status" value="1"/>
</dbReference>
<dbReference type="SUPFAM" id="SSF53300">
    <property type="entry name" value="vWA-like"/>
    <property type="match status" value="1"/>
</dbReference>
<evidence type="ECO:0000256" key="1">
    <source>
        <dbReference type="SAM" id="Phobius"/>
    </source>
</evidence>
<organism evidence="3">
    <name type="scientific">marine sediment metagenome</name>
    <dbReference type="NCBI Taxonomy" id="412755"/>
    <lineage>
        <taxon>unclassified sequences</taxon>
        <taxon>metagenomes</taxon>
        <taxon>ecological metagenomes</taxon>
    </lineage>
</organism>
<gene>
    <name evidence="3" type="ORF">S01H1_68693</name>
</gene>
<dbReference type="PROSITE" id="PS50234">
    <property type="entry name" value="VWFA"/>
    <property type="match status" value="1"/>
</dbReference>
<feature type="domain" description="VWFA" evidence="2">
    <location>
        <begin position="74"/>
        <end position="243"/>
    </location>
</feature>
<keyword evidence="1" id="KW-1133">Transmembrane helix</keyword>
<protein>
    <recommendedName>
        <fullName evidence="2">VWFA domain-containing protein</fullName>
    </recommendedName>
</protein>
<dbReference type="PANTHER" id="PTHR47763">
    <property type="entry name" value="ALPHA-PROTEIN KINASE VWKA"/>
    <property type="match status" value="1"/>
</dbReference>
<dbReference type="InterPro" id="IPR036465">
    <property type="entry name" value="vWFA_dom_sf"/>
</dbReference>
<dbReference type="InterPro" id="IPR002035">
    <property type="entry name" value="VWF_A"/>
</dbReference>
<keyword evidence="1" id="KW-0812">Transmembrane</keyword>
<feature type="transmembrane region" description="Helical" evidence="1">
    <location>
        <begin position="12"/>
        <end position="33"/>
    </location>
</feature>
<dbReference type="EMBL" id="BARS01045559">
    <property type="protein sequence ID" value="GAG34105.1"/>
    <property type="molecule type" value="Genomic_DNA"/>
</dbReference>
<accession>X0WTY7</accession>
<dbReference type="Pfam" id="PF00362">
    <property type="entry name" value="Integrin_beta"/>
    <property type="match status" value="1"/>
</dbReference>
<dbReference type="GO" id="GO:0004674">
    <property type="term" value="F:protein serine/threonine kinase activity"/>
    <property type="evidence" value="ECO:0007669"/>
    <property type="project" value="TreeGrafter"/>
</dbReference>
<dbReference type="InterPro" id="IPR052969">
    <property type="entry name" value="Thr-specific_kinase-like"/>
</dbReference>